<dbReference type="SUPFAM" id="SSF55729">
    <property type="entry name" value="Acyl-CoA N-acyltransferases (Nat)"/>
    <property type="match status" value="1"/>
</dbReference>
<dbReference type="InterPro" id="IPR016181">
    <property type="entry name" value="Acyl_CoA_acyltransferase"/>
</dbReference>
<dbReference type="OrthoDB" id="9795206at2"/>
<dbReference type="PROSITE" id="PS51186">
    <property type="entry name" value="GNAT"/>
    <property type="match status" value="1"/>
</dbReference>
<evidence type="ECO:0000259" key="1">
    <source>
        <dbReference type="PROSITE" id="PS51186"/>
    </source>
</evidence>
<organism evidence="2 3">
    <name type="scientific">Brevibacillus invocatus</name>
    <dbReference type="NCBI Taxonomy" id="173959"/>
    <lineage>
        <taxon>Bacteria</taxon>
        <taxon>Bacillati</taxon>
        <taxon>Bacillota</taxon>
        <taxon>Bacilli</taxon>
        <taxon>Bacillales</taxon>
        <taxon>Paenibacillaceae</taxon>
        <taxon>Brevibacillus</taxon>
    </lineage>
</organism>
<gene>
    <name evidence="2" type="ORF">EDM52_21980</name>
</gene>
<dbReference type="Pfam" id="PF13302">
    <property type="entry name" value="Acetyltransf_3"/>
    <property type="match status" value="1"/>
</dbReference>
<protein>
    <submittedName>
        <fullName evidence="2">N-acetyltransferase</fullName>
    </submittedName>
</protein>
<sequence length="176" mass="20752">MNISTTIFEESPRIRLRQTNLCDLDFVIRVESREENKKFIIPWQRRKHESAINNEDIAHLIIEDKETNYPLGFIIIAGLQNPNQSIEFMRIVITEKGKGVGREALKLIKKWVFEELKANRLWLDVKVNNDRAKSVYELEGFSIEGTLRECLKIGDEFESLFLMSILKSEYEYNKRN</sequence>
<comment type="caution">
    <text evidence="2">The sequence shown here is derived from an EMBL/GenBank/DDBJ whole genome shotgun (WGS) entry which is preliminary data.</text>
</comment>
<evidence type="ECO:0000313" key="2">
    <source>
        <dbReference type="EMBL" id="RNB67705.1"/>
    </source>
</evidence>
<dbReference type="Proteomes" id="UP000282028">
    <property type="component" value="Unassembled WGS sequence"/>
</dbReference>
<dbReference type="AlphaFoldDB" id="A0A3M8BYC9"/>
<keyword evidence="2" id="KW-0808">Transferase</keyword>
<dbReference type="PANTHER" id="PTHR43415">
    <property type="entry name" value="SPERMIDINE N(1)-ACETYLTRANSFERASE"/>
    <property type="match status" value="1"/>
</dbReference>
<reference evidence="2 3" key="1">
    <citation type="submission" date="2018-10" db="EMBL/GenBank/DDBJ databases">
        <title>Phylogenomics of Brevibacillus.</title>
        <authorList>
            <person name="Dunlap C."/>
        </authorList>
    </citation>
    <scope>NUCLEOTIDE SEQUENCE [LARGE SCALE GENOMIC DNA]</scope>
    <source>
        <strain evidence="2 3">JCM 12215</strain>
    </source>
</reference>
<dbReference type="CDD" id="cd04301">
    <property type="entry name" value="NAT_SF"/>
    <property type="match status" value="1"/>
</dbReference>
<dbReference type="EMBL" id="RHHR01000050">
    <property type="protein sequence ID" value="RNB67705.1"/>
    <property type="molecule type" value="Genomic_DNA"/>
</dbReference>
<proteinExistence type="predicted"/>
<dbReference type="InterPro" id="IPR000182">
    <property type="entry name" value="GNAT_dom"/>
</dbReference>
<evidence type="ECO:0000313" key="3">
    <source>
        <dbReference type="Proteomes" id="UP000282028"/>
    </source>
</evidence>
<dbReference type="Gene3D" id="3.40.630.30">
    <property type="match status" value="1"/>
</dbReference>
<name>A0A3M8BYC9_9BACL</name>
<keyword evidence="3" id="KW-1185">Reference proteome</keyword>
<dbReference type="PANTHER" id="PTHR43415:SF3">
    <property type="entry name" value="GNAT-FAMILY ACETYLTRANSFERASE"/>
    <property type="match status" value="1"/>
</dbReference>
<dbReference type="RefSeq" id="WP_122911072.1">
    <property type="nucleotide sequence ID" value="NZ_CBCSBE010000017.1"/>
</dbReference>
<dbReference type="GO" id="GO:0016747">
    <property type="term" value="F:acyltransferase activity, transferring groups other than amino-acyl groups"/>
    <property type="evidence" value="ECO:0007669"/>
    <property type="project" value="InterPro"/>
</dbReference>
<feature type="domain" description="N-acetyltransferase" evidence="1">
    <location>
        <begin position="14"/>
        <end position="168"/>
    </location>
</feature>
<accession>A0A3M8BYC9</accession>